<evidence type="ECO:0000313" key="4">
    <source>
        <dbReference type="EMBL" id="CAD8121112.1"/>
    </source>
</evidence>
<dbReference type="Pfam" id="PF00735">
    <property type="entry name" value="Septin"/>
    <property type="match status" value="1"/>
</dbReference>
<protein>
    <recommendedName>
        <fullName evidence="3">Septin-type G domain-containing protein</fullName>
    </recommendedName>
</protein>
<keyword evidence="1" id="KW-0342">GTP-binding</keyword>
<dbReference type="PANTHER" id="PTHR32046">
    <property type="entry name" value="G DOMAIN-CONTAINING PROTEIN"/>
    <property type="match status" value="1"/>
</dbReference>
<feature type="compositionally biased region" description="Basic and acidic residues" evidence="2">
    <location>
        <begin position="505"/>
        <end position="516"/>
    </location>
</feature>
<comment type="similarity">
    <text evidence="1">Belongs to the TRAFAC class TrmE-Era-EngA-EngB-Septin-like GTPase superfamily. Septin GTPase family.</text>
</comment>
<evidence type="ECO:0000256" key="1">
    <source>
        <dbReference type="RuleBase" id="RU004560"/>
    </source>
</evidence>
<dbReference type="InterPro" id="IPR030379">
    <property type="entry name" value="G_SEPTIN_dom"/>
</dbReference>
<keyword evidence="5" id="KW-1185">Reference proteome</keyword>
<gene>
    <name evidence="4" type="ORF">PSON_ATCC_30995.1.T1300040</name>
</gene>
<proteinExistence type="inferred from homology"/>
<dbReference type="OrthoDB" id="313398at2759"/>
<name>A0A8S1R203_9CILI</name>
<dbReference type="AlphaFoldDB" id="A0A8S1R203"/>
<feature type="compositionally biased region" description="Polar residues" evidence="2">
    <location>
        <begin position="492"/>
        <end position="504"/>
    </location>
</feature>
<comment type="caution">
    <text evidence="4">The sequence shown here is derived from an EMBL/GenBank/DDBJ whole genome shotgun (WGS) entry which is preliminary data.</text>
</comment>
<organism evidence="4 5">
    <name type="scientific">Paramecium sonneborni</name>
    <dbReference type="NCBI Taxonomy" id="65129"/>
    <lineage>
        <taxon>Eukaryota</taxon>
        <taxon>Sar</taxon>
        <taxon>Alveolata</taxon>
        <taxon>Ciliophora</taxon>
        <taxon>Intramacronucleata</taxon>
        <taxon>Oligohymenophorea</taxon>
        <taxon>Peniculida</taxon>
        <taxon>Parameciidae</taxon>
        <taxon>Paramecium</taxon>
    </lineage>
</organism>
<dbReference type="PANTHER" id="PTHR32046:SF11">
    <property type="entry name" value="IMMUNE-ASSOCIATED NUCLEOTIDE-BINDING PROTEIN 10-LIKE"/>
    <property type="match status" value="1"/>
</dbReference>
<feature type="region of interest" description="Disordered" evidence="2">
    <location>
        <begin position="492"/>
        <end position="537"/>
    </location>
</feature>
<dbReference type="GO" id="GO:0005525">
    <property type="term" value="F:GTP binding"/>
    <property type="evidence" value="ECO:0007669"/>
    <property type="project" value="UniProtKB-KW"/>
</dbReference>
<dbReference type="CDD" id="cd00882">
    <property type="entry name" value="Ras_like_GTPase"/>
    <property type="match status" value="1"/>
</dbReference>
<evidence type="ECO:0000256" key="2">
    <source>
        <dbReference type="SAM" id="MobiDB-lite"/>
    </source>
</evidence>
<dbReference type="Proteomes" id="UP000692954">
    <property type="component" value="Unassembled WGS sequence"/>
</dbReference>
<dbReference type="EMBL" id="CAJJDN010000130">
    <property type="protein sequence ID" value="CAD8121112.1"/>
    <property type="molecule type" value="Genomic_DNA"/>
</dbReference>
<keyword evidence="1" id="KW-0547">Nucleotide-binding</keyword>
<evidence type="ECO:0000313" key="5">
    <source>
        <dbReference type="Proteomes" id="UP000692954"/>
    </source>
</evidence>
<accession>A0A8S1R203</accession>
<sequence>MIYKFTYPQINERNTAEYKTLIVIGESGSGKTSFLNFLCNYYLGVKSEDNFRFLLIKENLYGKSQAMSQTQDINIYYLRPYDKLVGLKIIDTPGFGDSRGIEQDMKIAQQIKELFQKKVETVTAICFVVKASQSRSTISQNYILNQMKQYFGLDVKQNIIFIFPFSTAENPLAIESLRFQGNESQMANEVSELVNEFIDKSMKTKDEWFFKVDNKAILYNFNSSNEQECQFYKFLWDMSYSSFQKLIENKLLRIKDNSLQLTKAVIAKRDNLVLQVQAYKQKLNKNVELQKAIYDEIEKIEKWDEKISNAKNNIQFYKEKKVKVPISKDESVTNCNICENTCHYICFIDGNNKLYCEAMDDFYNCTICEKKCHYTAHQNDRFRYEINLEADEIEVEKYQKKCQDKKLSKQQILKDIEEQQKQNSVQFLQNAQKIFEIYNELRTIALAPSHYENQAQIVEEMIQQELSEQNDGYVKRVAILRQLKEQLEDIQEVSSKSKSIANEEQQGKKDQLEDLLKPSQSLTSTNRSRSVAPTKRS</sequence>
<reference evidence="4" key="1">
    <citation type="submission" date="2021-01" db="EMBL/GenBank/DDBJ databases">
        <authorList>
            <consortium name="Genoscope - CEA"/>
            <person name="William W."/>
        </authorList>
    </citation>
    <scope>NUCLEOTIDE SEQUENCE</scope>
</reference>
<feature type="compositionally biased region" description="Polar residues" evidence="2">
    <location>
        <begin position="518"/>
        <end position="531"/>
    </location>
</feature>
<feature type="domain" description="Septin-type G" evidence="3">
    <location>
        <begin position="20"/>
        <end position="117"/>
    </location>
</feature>
<evidence type="ECO:0000259" key="3">
    <source>
        <dbReference type="Pfam" id="PF00735"/>
    </source>
</evidence>